<organism evidence="2 3">
    <name type="scientific">Larkinella knui</name>
    <dbReference type="NCBI Taxonomy" id="2025310"/>
    <lineage>
        <taxon>Bacteria</taxon>
        <taxon>Pseudomonadati</taxon>
        <taxon>Bacteroidota</taxon>
        <taxon>Cytophagia</taxon>
        <taxon>Cytophagales</taxon>
        <taxon>Spirosomataceae</taxon>
        <taxon>Larkinella</taxon>
    </lineage>
</organism>
<dbReference type="Proteomes" id="UP000274271">
    <property type="component" value="Unassembled WGS sequence"/>
</dbReference>
<name>A0A3P1CHP5_9BACT</name>
<keyword evidence="1" id="KW-0732">Signal</keyword>
<evidence type="ECO:0000256" key="1">
    <source>
        <dbReference type="SAM" id="SignalP"/>
    </source>
</evidence>
<reference evidence="2 3" key="1">
    <citation type="submission" date="2018-11" db="EMBL/GenBank/DDBJ databases">
        <authorList>
            <person name="Zhou Z."/>
            <person name="Wang G."/>
        </authorList>
    </citation>
    <scope>NUCLEOTIDE SEQUENCE [LARGE SCALE GENOMIC DNA]</scope>
    <source>
        <strain evidence="2 3">KCTC42998</strain>
    </source>
</reference>
<feature type="chain" id="PRO_5018211620" evidence="1">
    <location>
        <begin position="20"/>
        <end position="528"/>
    </location>
</feature>
<dbReference type="AlphaFoldDB" id="A0A3P1CHP5"/>
<accession>A0A3P1CHP5</accession>
<keyword evidence="3" id="KW-1185">Reference proteome</keyword>
<feature type="signal peptide" evidence="1">
    <location>
        <begin position="1"/>
        <end position="19"/>
    </location>
</feature>
<proteinExistence type="predicted"/>
<evidence type="ECO:0000313" key="3">
    <source>
        <dbReference type="Proteomes" id="UP000274271"/>
    </source>
</evidence>
<gene>
    <name evidence="2" type="ORF">EHT87_21715</name>
</gene>
<comment type="caution">
    <text evidence="2">The sequence shown here is derived from an EMBL/GenBank/DDBJ whole genome shotgun (WGS) entry which is preliminary data.</text>
</comment>
<evidence type="ECO:0000313" key="2">
    <source>
        <dbReference type="EMBL" id="RRB12797.1"/>
    </source>
</evidence>
<protein>
    <submittedName>
        <fullName evidence="2">Uncharacterized protein</fullName>
    </submittedName>
</protein>
<dbReference type="OrthoDB" id="946182at2"/>
<dbReference type="RefSeq" id="WP_124908746.1">
    <property type="nucleotide sequence ID" value="NZ_RQJP01000004.1"/>
</dbReference>
<sequence>MRNVLFAGILACSFGSLHAQEVNYDEVSFTQSIPALYPSLQQNISFDVRASVTERVKDSFLSADELNKMRTVFQSPMRVKFGKFSQVDSTGDFHVVVLIQRFKWVKPAASSMPMQMSAPKPTGLAANVALHTRVYDKFGTLLYDESENYPELSIPAESDWGSGYDRKDPKTRTLIATQEAISASLLTFVNQIYGFTPKLTSKLAYLDGVKKKSELKQFEDQVEQLRTLLRKEGSAQFLTASEAYLPFWEKMASYKGEGEVNEVKRAALQNLSLVSILKGDFEKADAYITAYKPIDKPVKSLFGLIKTRNSDDLELLLYMIQAKPEKEIKPSSDKVLTISDVLKLNAYMSIDGTIVLEGKNAGTYQGMFQVKRPEPQLINQESNGNMLDLGTLGAEDLLISIPTTDKSGKAQTLIVRGSVVKSLKGADGTDYQVRKFGTVGFANGAIWYLLRANYQSPKVTVFQSVLPNASEYVVMKPGDEKGVKSSYINARRNILDYFKDCSSLEEKYKKGNTPFDIKQVALDYTNCQ</sequence>
<dbReference type="EMBL" id="RQJP01000004">
    <property type="protein sequence ID" value="RRB12797.1"/>
    <property type="molecule type" value="Genomic_DNA"/>
</dbReference>